<dbReference type="InterPro" id="IPR017853">
    <property type="entry name" value="GH"/>
</dbReference>
<dbReference type="PANTHER" id="PTHR43053:SF4">
    <property type="entry name" value="MYOGENESIS-REGULATING GLYCOSIDASE"/>
    <property type="match status" value="1"/>
</dbReference>
<gene>
    <name evidence="7" type="primary">LOC112049307</name>
</gene>
<dbReference type="InterPro" id="IPR043128">
    <property type="entry name" value="Rev_trsase/Diguanyl_cyclase"/>
</dbReference>
<feature type="domain" description="Reverse transcriptase" evidence="5">
    <location>
        <begin position="292"/>
        <end position="557"/>
    </location>
</feature>
<dbReference type="InterPro" id="IPR048395">
    <property type="entry name" value="Glyco_hydro_31_C"/>
</dbReference>
<evidence type="ECO:0000256" key="3">
    <source>
        <dbReference type="ARBA" id="ARBA00023295"/>
    </source>
</evidence>
<dbReference type="Proteomes" id="UP001652582">
    <property type="component" value="Chromosome 17"/>
</dbReference>
<dbReference type="CDD" id="cd01650">
    <property type="entry name" value="RT_nLTR_like"/>
    <property type="match status" value="1"/>
</dbReference>
<dbReference type="Pfam" id="PF21365">
    <property type="entry name" value="Glyco_hydro_31_3rd"/>
    <property type="match status" value="1"/>
</dbReference>
<comment type="similarity">
    <text evidence="1">Belongs to the glycosyl hydrolase 31 family.</text>
</comment>
<dbReference type="Gene3D" id="2.60.40.1180">
    <property type="entry name" value="Golgi alpha-mannosidase II"/>
    <property type="match status" value="1"/>
</dbReference>
<feature type="region of interest" description="Disordered" evidence="4">
    <location>
        <begin position="48"/>
        <end position="69"/>
    </location>
</feature>
<organism evidence="6 7">
    <name type="scientific">Bicyclus anynana</name>
    <name type="common">Squinting bush brown butterfly</name>
    <dbReference type="NCBI Taxonomy" id="110368"/>
    <lineage>
        <taxon>Eukaryota</taxon>
        <taxon>Metazoa</taxon>
        <taxon>Ecdysozoa</taxon>
        <taxon>Arthropoda</taxon>
        <taxon>Hexapoda</taxon>
        <taxon>Insecta</taxon>
        <taxon>Pterygota</taxon>
        <taxon>Neoptera</taxon>
        <taxon>Endopterygota</taxon>
        <taxon>Lepidoptera</taxon>
        <taxon>Glossata</taxon>
        <taxon>Ditrysia</taxon>
        <taxon>Papilionoidea</taxon>
        <taxon>Nymphalidae</taxon>
        <taxon>Satyrinae</taxon>
        <taxon>Satyrini</taxon>
        <taxon>Mycalesina</taxon>
        <taxon>Bicyclus</taxon>
    </lineage>
</organism>
<dbReference type="InterPro" id="IPR050985">
    <property type="entry name" value="Alpha-glycosidase_related"/>
</dbReference>
<proteinExistence type="inferred from homology"/>
<dbReference type="CDD" id="cd06592">
    <property type="entry name" value="GH31_NET37"/>
    <property type="match status" value="1"/>
</dbReference>
<dbReference type="PROSITE" id="PS50878">
    <property type="entry name" value="RT_POL"/>
    <property type="match status" value="1"/>
</dbReference>
<dbReference type="SUPFAM" id="SSF56672">
    <property type="entry name" value="DNA/RNA polymerases"/>
    <property type="match status" value="1"/>
</dbReference>
<evidence type="ECO:0000256" key="2">
    <source>
        <dbReference type="ARBA" id="ARBA00022801"/>
    </source>
</evidence>
<evidence type="ECO:0000256" key="1">
    <source>
        <dbReference type="ARBA" id="ARBA00007806"/>
    </source>
</evidence>
<dbReference type="SUPFAM" id="SSF51011">
    <property type="entry name" value="Glycosyl hydrolase domain"/>
    <property type="match status" value="1"/>
</dbReference>
<dbReference type="RefSeq" id="XP_052742634.1">
    <property type="nucleotide sequence ID" value="XM_052886674.1"/>
</dbReference>
<reference evidence="7" key="1">
    <citation type="submission" date="2025-08" db="UniProtKB">
        <authorList>
            <consortium name="RefSeq"/>
        </authorList>
    </citation>
    <scope>IDENTIFICATION</scope>
</reference>
<sequence length="1258" mass="144937">MWTWTSPDGKIKNEIDFFMTNRNNYFIDFNVISQFNFNTNHRLIRAELKTIQPRKPRPRQGPRNSKLSKLQMDQLARTLRDKFTDFKESTMHLGTQDKYNWIENTIKAATHHATNTRVEPRKWLTSTSLKLLEQRNHLINTKSEKDRRRRLAEISRNIKESIRADRKRNRMETIEKYIMKTGGVKKAYKELINSKDWIVKMKRGCGKWNHHRADILGIATSYYKKIYECNISQDESDLTETSDIPNILYDEVEKAIISQRRDKAPGPDDITNEILIENKDCMTPILTEMFNEIMITETIPQQWTVSNIILLYKKGDKHEIANYRPISLMSNIYKIFAKILLKRIERTLDEQQPIEQAGFRKDYSVIDHIHVVRQVLEKYDEYQRTYYIAFVDYSKAFDSLFHANIWETLKQQGIEHKYIRLIKNVYNQSTAKIQLEKKGEQIRVEKGVRQGDPLSPKLFSAVLESIFRRLHWENLGININGTSLTHLRFADDVVLFANTSEDITRMITELANESEKVGLNLNPEKTRVVTNGEKTTIISGKTEIDYTDEYIYLGQLMTQKDSVGKEVERRITNGWKRYWSFKEIMKDRTLHINMKMLAAMVACAAAVTVDLDSQDGVSLRVQENTAGGLSIIMQRNTSTTTTSSHLMWLGRYAGAVGSSSSGEELVVHFAGNQTLHLSSRVIHEPKSGTVISVAWKAPVAARLVDCLSLGSNNWYGGPQQKRQYWPIENLVLAQYSYVTKEADNCAVVEPYWLGSDGTYVFVDSKVPLFVDQNVIEKKTTCFIAEVKAPYSVKRRDRLEMTYVIGIFDNVREAHEHAVATVLGKPTGYPDERMIKSPIWSTWARYKSAINHDVVLQFADDIIRYNFTNSQFEIDDLWEICYGSLTVDENRFPNMSDTVNTLKSKGFRVTMWMHPFINKGCEPWYTDALNDNYLVLSEEGSEVTSWWNNNGTTSAHVDFTKPAARQWYHDRVQYIHDTYGIDSFKFDAGETSWSPQIPVLQSDLDEQPSSITTEYVKSVAKFGPMVEVRSAYRSQELPIFVRMIDKDTFFNFENGLPTLITTLLQMNMNGYTLVLPDMIGGNGYNDGRPSKELFIRWLQANVFMPSLQFSYVPWDYDNETVQLSRELVALHEQYAGEVVRAFQRSVAEGAPVNPPIWWMDPTNTDAHAIWDEFLLGEDILAAPVVTEGATSRDIYLPAGRWLELGDPELVREGPVWIRNYPAPLNVLPYFIREPSPSSATTPCVAGMLLLFGFITNIFN</sequence>
<evidence type="ECO:0000259" key="5">
    <source>
        <dbReference type="PROSITE" id="PS50878"/>
    </source>
</evidence>
<dbReference type="PANTHER" id="PTHR43053">
    <property type="entry name" value="GLYCOSIDASE FAMILY 31"/>
    <property type="match status" value="1"/>
</dbReference>
<evidence type="ECO:0000313" key="7">
    <source>
        <dbReference type="RefSeq" id="XP_052742634.1"/>
    </source>
</evidence>
<dbReference type="InterPro" id="IPR000322">
    <property type="entry name" value="Glyco_hydro_31_TIM"/>
</dbReference>
<keyword evidence="3" id="KW-0326">Glycosidase</keyword>
<name>A0ABM3LU83_BICAN</name>
<dbReference type="InterPro" id="IPR013780">
    <property type="entry name" value="Glyco_hydro_b"/>
</dbReference>
<dbReference type="InterPro" id="IPR043502">
    <property type="entry name" value="DNA/RNA_pol_sf"/>
</dbReference>
<keyword evidence="2" id="KW-0378">Hydrolase</keyword>
<dbReference type="Gene3D" id="3.30.70.270">
    <property type="match status" value="1"/>
</dbReference>
<dbReference type="InterPro" id="IPR000477">
    <property type="entry name" value="RT_dom"/>
</dbReference>
<accession>A0ABM3LU83</accession>
<evidence type="ECO:0000313" key="6">
    <source>
        <dbReference type="Proteomes" id="UP001652582"/>
    </source>
</evidence>
<protein>
    <submittedName>
        <fullName evidence="7">Uncharacterized protein LOC112049307</fullName>
    </submittedName>
</protein>
<dbReference type="Gene3D" id="3.20.20.80">
    <property type="entry name" value="Glycosidases"/>
    <property type="match status" value="1"/>
</dbReference>
<keyword evidence="6" id="KW-1185">Reference proteome</keyword>
<evidence type="ECO:0000256" key="4">
    <source>
        <dbReference type="SAM" id="MobiDB-lite"/>
    </source>
</evidence>
<dbReference type="Pfam" id="PF00078">
    <property type="entry name" value="RVT_1"/>
    <property type="match status" value="1"/>
</dbReference>
<dbReference type="GeneID" id="112049307"/>
<dbReference type="Pfam" id="PF01055">
    <property type="entry name" value="Glyco_hydro_31_2nd"/>
    <property type="match status" value="1"/>
</dbReference>
<dbReference type="SUPFAM" id="SSF51445">
    <property type="entry name" value="(Trans)glycosidases"/>
    <property type="match status" value="1"/>
</dbReference>